<dbReference type="RefSeq" id="WP_053780372.1">
    <property type="nucleotide sequence ID" value="NZ_LITU01000050.1"/>
</dbReference>
<dbReference type="Proteomes" id="UP000037688">
    <property type="component" value="Unassembled WGS sequence"/>
</dbReference>
<sequence length="157" mass="17377">MDAPSGSSRFNITDEEVPFYEMVIHGYMDYAASAMNTSGDQDMRKQLLRSLELGSAPQFQWTYEPSSKLKLTNYDSAYATDFAYWVDDAAALYKEANEVLGNLRNHPITEHERVQNGVVRVTYSGGASILINYTDDPVTIDGITVGGADYAAEGVNR</sequence>
<evidence type="ECO:0000313" key="2">
    <source>
        <dbReference type="Proteomes" id="UP000037688"/>
    </source>
</evidence>
<reference evidence="1 2" key="1">
    <citation type="submission" date="2015-08" db="EMBL/GenBank/DDBJ databases">
        <title>Draft genome sequence of cellulolytic and xylanolytic Paenibacillus sp. A59, isolated from a decaying forest soil from Patagonia, Argentina.</title>
        <authorList>
            <person name="Ghio S."/>
            <person name="Caceres A.M."/>
            <person name="Talia P."/>
            <person name="Grasso D."/>
            <person name="Campos E."/>
        </authorList>
    </citation>
    <scope>NUCLEOTIDE SEQUENCE [LARGE SCALE GENOMIC DNA]</scope>
    <source>
        <strain evidence="1 2">A59</strain>
    </source>
</reference>
<evidence type="ECO:0000313" key="1">
    <source>
        <dbReference type="EMBL" id="KOY16887.1"/>
    </source>
</evidence>
<dbReference type="PATRIC" id="fig|1705561.3.peg.1521"/>
<dbReference type="InterPro" id="IPR043751">
    <property type="entry name" value="DUF5696"/>
</dbReference>
<comment type="caution">
    <text evidence="1">The sequence shown here is derived from an EMBL/GenBank/DDBJ whole genome shotgun (WGS) entry which is preliminary data.</text>
</comment>
<dbReference type="Pfam" id="PF18952">
    <property type="entry name" value="DUF5696"/>
    <property type="match status" value="1"/>
</dbReference>
<gene>
    <name evidence="1" type="ORF">AMS66_08435</name>
</gene>
<dbReference type="AlphaFoldDB" id="A0A0N0C596"/>
<protein>
    <submittedName>
        <fullName evidence="1">Uncharacterized protein</fullName>
    </submittedName>
</protein>
<organism evidence="1 2">
    <name type="scientific">Paenibacillus xylanivorans</name>
    <dbReference type="NCBI Taxonomy" id="1705561"/>
    <lineage>
        <taxon>Bacteria</taxon>
        <taxon>Bacillati</taxon>
        <taxon>Bacillota</taxon>
        <taxon>Bacilli</taxon>
        <taxon>Bacillales</taxon>
        <taxon>Paenibacillaceae</taxon>
        <taxon>Paenibacillus</taxon>
    </lineage>
</organism>
<accession>A0A0N0C596</accession>
<keyword evidence="2" id="KW-1185">Reference proteome</keyword>
<name>A0A0N0C596_9BACL</name>
<dbReference type="EMBL" id="LITU01000050">
    <property type="protein sequence ID" value="KOY16887.1"/>
    <property type="molecule type" value="Genomic_DNA"/>
</dbReference>
<proteinExistence type="predicted"/>